<sequence length="334" mass="36589">MSDLLDSYWAAPPVARNVATAVFISTIGMYFGPLPAAWLYWQPEHLMMIPPQIWRLATNFLLAGPKLGMVLDPYFLFSYLRQLEVGSVKFPRKEDVVWYLATVSGIILVGRVHPIALFFPTPIVPVCTQNYVSVTGVTSYICPDSALPLLLSRFLEKREITLTSWAGPSFAYLKGPVRGILNTISGTNAPFCLQALILSVAYTATQDQRGQSAGFFFFTIPAQLIPYAMMFSTLVMDGPDRLKLQVIGLLAAHIHDFLYRLWPEFGGGKNWLATPAFVSRLIQTTARVEQRAFGTAQYAAAPGRAPAGRATGASAGSGPLPDSWKTRGAGHRLG</sequence>
<feature type="transmembrane region" description="Helical" evidence="7">
    <location>
        <begin position="20"/>
        <end position="41"/>
    </location>
</feature>
<gene>
    <name evidence="10" type="ORF">PgNI_11464</name>
</gene>
<dbReference type="GO" id="GO:0006950">
    <property type="term" value="P:response to stress"/>
    <property type="evidence" value="ECO:0007669"/>
    <property type="project" value="UniProtKB-ARBA"/>
</dbReference>
<dbReference type="RefSeq" id="XP_030976889.1">
    <property type="nucleotide sequence ID" value="XM_031131431.1"/>
</dbReference>
<feature type="transmembrane region" description="Helical" evidence="7">
    <location>
        <begin position="215"/>
        <end position="236"/>
    </location>
</feature>
<reference evidence="9 10" key="1">
    <citation type="journal article" date="2019" name="Mol. Biol. Evol.">
        <title>Blast fungal genomes show frequent chromosomal changes, gene gains and losses, and effector gene turnover.</title>
        <authorList>
            <person name="Gomez Luciano L.B."/>
            <person name="Jason Tsai I."/>
            <person name="Chuma I."/>
            <person name="Tosa Y."/>
            <person name="Chen Y.H."/>
            <person name="Li J.Y."/>
            <person name="Li M.Y."/>
            <person name="Jade Lu M.Y."/>
            <person name="Nakayashiki H."/>
            <person name="Li W.H."/>
        </authorList>
    </citation>
    <scope>NUCLEOTIDE SEQUENCE [LARGE SCALE GENOMIC DNA]</scope>
    <source>
        <strain evidence="9 10">NI907</strain>
    </source>
</reference>
<organism evidence="9 10">
    <name type="scientific">Pyricularia grisea</name>
    <name type="common">Crabgrass-specific blast fungus</name>
    <name type="synonym">Magnaporthe grisea</name>
    <dbReference type="NCBI Taxonomy" id="148305"/>
    <lineage>
        <taxon>Eukaryota</taxon>
        <taxon>Fungi</taxon>
        <taxon>Dikarya</taxon>
        <taxon>Ascomycota</taxon>
        <taxon>Pezizomycotina</taxon>
        <taxon>Sordariomycetes</taxon>
        <taxon>Sordariomycetidae</taxon>
        <taxon>Magnaporthales</taxon>
        <taxon>Pyriculariaceae</taxon>
        <taxon>Pyricularia</taxon>
    </lineage>
</organism>
<evidence type="ECO:0000256" key="4">
    <source>
        <dbReference type="ARBA" id="ARBA00022824"/>
    </source>
</evidence>
<feature type="region of interest" description="Disordered" evidence="8">
    <location>
        <begin position="304"/>
        <end position="334"/>
    </location>
</feature>
<protein>
    <recommendedName>
        <fullName evidence="7">Derlin</fullName>
    </recommendedName>
</protein>
<keyword evidence="9" id="KW-1185">Reference proteome</keyword>
<evidence type="ECO:0000313" key="10">
    <source>
        <dbReference type="RefSeq" id="XP_030976889.1"/>
    </source>
</evidence>
<evidence type="ECO:0000256" key="5">
    <source>
        <dbReference type="ARBA" id="ARBA00022989"/>
    </source>
</evidence>
<evidence type="ECO:0000256" key="3">
    <source>
        <dbReference type="ARBA" id="ARBA00022692"/>
    </source>
</evidence>
<comment type="similarity">
    <text evidence="2 7">Belongs to the derlin family.</text>
</comment>
<comment type="function">
    <text evidence="7">May be involved in the degradation of misfolded endoplasmic reticulum (ER) luminal proteins.</text>
</comment>
<dbReference type="GeneID" id="41966336"/>
<reference evidence="10" key="2">
    <citation type="submission" date="2019-10" db="EMBL/GenBank/DDBJ databases">
        <authorList>
            <consortium name="NCBI Genome Project"/>
        </authorList>
    </citation>
    <scope>NUCLEOTIDE SEQUENCE</scope>
    <source>
        <strain evidence="10">NI907</strain>
    </source>
</reference>
<reference evidence="10" key="3">
    <citation type="submission" date="2025-08" db="UniProtKB">
        <authorList>
            <consortium name="RefSeq"/>
        </authorList>
    </citation>
    <scope>IDENTIFICATION</scope>
    <source>
        <strain evidence="10">NI907</strain>
    </source>
</reference>
<accession>A0A6P8APR7</accession>
<evidence type="ECO:0000256" key="2">
    <source>
        <dbReference type="ARBA" id="ARBA00008917"/>
    </source>
</evidence>
<evidence type="ECO:0000256" key="6">
    <source>
        <dbReference type="ARBA" id="ARBA00023136"/>
    </source>
</evidence>
<keyword evidence="4 7" id="KW-0256">Endoplasmic reticulum</keyword>
<dbReference type="KEGG" id="pgri:PgNI_11464"/>
<evidence type="ECO:0000256" key="1">
    <source>
        <dbReference type="ARBA" id="ARBA00004477"/>
    </source>
</evidence>
<dbReference type="AlphaFoldDB" id="A0A6P8APR7"/>
<dbReference type="PANTHER" id="PTHR11009">
    <property type="entry name" value="DER1-LIKE PROTEIN, DERLIN"/>
    <property type="match status" value="1"/>
</dbReference>
<feature type="transmembrane region" description="Helical" evidence="7">
    <location>
        <begin position="96"/>
        <end position="119"/>
    </location>
</feature>
<dbReference type="Proteomes" id="UP000515153">
    <property type="component" value="Chromosome VI"/>
</dbReference>
<comment type="subcellular location">
    <subcellularLocation>
        <location evidence="1 7">Endoplasmic reticulum membrane</location>
        <topology evidence="1 7">Multi-pass membrane protein</topology>
    </subcellularLocation>
</comment>
<evidence type="ECO:0000256" key="7">
    <source>
        <dbReference type="RuleBase" id="RU363059"/>
    </source>
</evidence>
<feature type="compositionally biased region" description="Low complexity" evidence="8">
    <location>
        <begin position="304"/>
        <end position="318"/>
    </location>
</feature>
<dbReference type="GO" id="GO:0005789">
    <property type="term" value="C:endoplasmic reticulum membrane"/>
    <property type="evidence" value="ECO:0007669"/>
    <property type="project" value="UniProtKB-SubCell"/>
</dbReference>
<name>A0A6P8APR7_PYRGI</name>
<evidence type="ECO:0000313" key="9">
    <source>
        <dbReference type="Proteomes" id="UP000515153"/>
    </source>
</evidence>
<keyword evidence="3 7" id="KW-0812">Transmembrane</keyword>
<dbReference type="InterPro" id="IPR007599">
    <property type="entry name" value="DER1"/>
</dbReference>
<keyword evidence="6 7" id="KW-0472">Membrane</keyword>
<proteinExistence type="inferred from homology"/>
<evidence type="ECO:0000256" key="8">
    <source>
        <dbReference type="SAM" id="MobiDB-lite"/>
    </source>
</evidence>
<dbReference type="Pfam" id="PF04511">
    <property type="entry name" value="DER1"/>
    <property type="match status" value="2"/>
</dbReference>
<comment type="caution">
    <text evidence="7">Lacks conserved residue(s) required for the propagation of feature annotation.</text>
</comment>
<keyword evidence="5 7" id="KW-1133">Transmembrane helix</keyword>